<keyword evidence="2 4" id="KW-0560">Oxidoreductase</keyword>
<dbReference type="Pfam" id="PF00724">
    <property type="entry name" value="Oxidored_FMN"/>
    <property type="match status" value="1"/>
</dbReference>
<protein>
    <submittedName>
        <fullName evidence="4">Putative oxidoreductase (NADH-dependent flavin oxidoreductase)</fullName>
        <ecNumber evidence="4">1.-.-.-</ecNumber>
    </submittedName>
</protein>
<dbReference type="InterPro" id="IPR001155">
    <property type="entry name" value="OxRdtase_FMN_N"/>
</dbReference>
<dbReference type="GO" id="GO:0010181">
    <property type="term" value="F:FMN binding"/>
    <property type="evidence" value="ECO:0007669"/>
    <property type="project" value="InterPro"/>
</dbReference>
<dbReference type="InterPro" id="IPR051799">
    <property type="entry name" value="NADH_flavin_oxidoreductase"/>
</dbReference>
<dbReference type="Gene3D" id="3.20.20.70">
    <property type="entry name" value="Aldolase class I"/>
    <property type="match status" value="1"/>
</dbReference>
<keyword evidence="1" id="KW-0285">Flavoprotein</keyword>
<dbReference type="Proteomes" id="UP000430404">
    <property type="component" value="Unassembled WGS sequence"/>
</dbReference>
<gene>
    <name evidence="4" type="ORF">ACI8B_520002</name>
</gene>
<evidence type="ECO:0000313" key="5">
    <source>
        <dbReference type="Proteomes" id="UP000430404"/>
    </source>
</evidence>
<name>A0A653KAV3_9GAMM</name>
<dbReference type="GO" id="GO:0016491">
    <property type="term" value="F:oxidoreductase activity"/>
    <property type="evidence" value="ECO:0007669"/>
    <property type="project" value="UniProtKB-KW"/>
</dbReference>
<dbReference type="PANTHER" id="PTHR43656">
    <property type="entry name" value="BINDING OXIDOREDUCTASE, PUTATIVE (AFU_ORTHOLOGUE AFUA_2G08260)-RELATED"/>
    <property type="match status" value="1"/>
</dbReference>
<accession>A0A653KAV3</accession>
<dbReference type="EC" id="1.-.-.-" evidence="4"/>
<evidence type="ECO:0000313" key="4">
    <source>
        <dbReference type="EMBL" id="VXA58121.1"/>
    </source>
</evidence>
<evidence type="ECO:0000256" key="2">
    <source>
        <dbReference type="ARBA" id="ARBA00023002"/>
    </source>
</evidence>
<dbReference type="InterPro" id="IPR013785">
    <property type="entry name" value="Aldolase_TIM"/>
</dbReference>
<evidence type="ECO:0000256" key="1">
    <source>
        <dbReference type="ARBA" id="ARBA00022630"/>
    </source>
</evidence>
<evidence type="ECO:0000259" key="3">
    <source>
        <dbReference type="Pfam" id="PF00724"/>
    </source>
</evidence>
<sequence length="382" mass="41974">MSINDSTLFVPSNLVDGITLRNRIVMAPMTTWSGNEDGTVSEQELKYISQRAQEVGLVITGCTHVQENGIGFTNEFAAFDDRFTPSLTSLANAAKSGGAPAILQIFHAGNKAVPSLIPNSNLVSASNLAAPAGPFNDGQLKSRALSHEEILDVIQAFGQTTRRAIEAGFDGIELHGAHGFLIQNFFSPLFNQREDEWGGSLEKRMRFPIEVVKEVQRVIQQYAKKPFALGYRISVEEYDEGGLRIADSLQLIDCLIDAEIDYLHVSLVDLLNSKPIDAIDDQLIIKQVIDYVGDQLPVMAAGQILTPDQAEMALNLGLSYVAVGKGLIINPEWMQLAQTDRADEIATELDLEKMPELVIPDKLQQVIQVTKGWFPIKQIENA</sequence>
<feature type="domain" description="NADH:flavin oxidoreductase/NADH oxidase N-terminal" evidence="3">
    <location>
        <begin position="8"/>
        <end position="344"/>
    </location>
</feature>
<dbReference type="EMBL" id="CABWKZ010000048">
    <property type="protein sequence ID" value="VXA58121.1"/>
    <property type="molecule type" value="Genomic_DNA"/>
</dbReference>
<dbReference type="RefSeq" id="WP_159725833.1">
    <property type="nucleotide sequence ID" value="NZ_LR732760.1"/>
</dbReference>
<proteinExistence type="predicted"/>
<organism evidence="4 5">
    <name type="scientific">Acinetobacter proteolyticus</name>
    <dbReference type="NCBI Taxonomy" id="1776741"/>
    <lineage>
        <taxon>Bacteria</taxon>
        <taxon>Pseudomonadati</taxon>
        <taxon>Pseudomonadota</taxon>
        <taxon>Gammaproteobacteria</taxon>
        <taxon>Moraxellales</taxon>
        <taxon>Moraxellaceae</taxon>
        <taxon>Acinetobacter</taxon>
    </lineage>
</organism>
<dbReference type="SUPFAM" id="SSF51395">
    <property type="entry name" value="FMN-linked oxidoreductases"/>
    <property type="match status" value="1"/>
</dbReference>
<dbReference type="AlphaFoldDB" id="A0A653KAV3"/>
<reference evidence="4 5" key="1">
    <citation type="submission" date="2019-10" db="EMBL/GenBank/DDBJ databases">
        <authorList>
            <person name="Karimi E."/>
        </authorList>
    </citation>
    <scope>NUCLEOTIDE SEQUENCE [LARGE SCALE GENOMIC DNA]</scope>
    <source>
        <strain evidence="4">Acinetobacter sp. 8BE</strain>
    </source>
</reference>
<dbReference type="CDD" id="cd04735">
    <property type="entry name" value="OYE_like_4_FMN"/>
    <property type="match status" value="1"/>
</dbReference>
<dbReference type="PANTHER" id="PTHR43656:SF2">
    <property type="entry name" value="BINDING OXIDOREDUCTASE, PUTATIVE (AFU_ORTHOLOGUE AFUA_2G08260)-RELATED"/>
    <property type="match status" value="1"/>
</dbReference>